<dbReference type="Proteomes" id="UP000477750">
    <property type="component" value="Unassembled WGS sequence"/>
</dbReference>
<dbReference type="Gene3D" id="1.10.10.2200">
    <property type="match status" value="1"/>
</dbReference>
<dbReference type="Pfam" id="PF16095">
    <property type="entry name" value="COR-A"/>
    <property type="match status" value="1"/>
</dbReference>
<feature type="region of interest" description="Disordered" evidence="12">
    <location>
        <begin position="1"/>
        <end position="24"/>
    </location>
</feature>
<dbReference type="GO" id="GO:0004674">
    <property type="term" value="F:protein serine/threonine kinase activity"/>
    <property type="evidence" value="ECO:0007669"/>
    <property type="project" value="UniProtKB-KW"/>
</dbReference>
<dbReference type="InterPro" id="IPR055414">
    <property type="entry name" value="LRR_R13L4/SHOC2-like"/>
</dbReference>
<dbReference type="SUPFAM" id="SSF52058">
    <property type="entry name" value="L domain-like"/>
    <property type="match status" value="1"/>
</dbReference>
<evidence type="ECO:0000256" key="4">
    <source>
        <dbReference type="ARBA" id="ARBA00022679"/>
    </source>
</evidence>
<keyword evidence="4" id="KW-0808">Transferase</keyword>
<dbReference type="SUPFAM" id="SSF52540">
    <property type="entry name" value="P-loop containing nucleoside triphosphate hydrolases"/>
    <property type="match status" value="1"/>
</dbReference>
<comment type="catalytic activity">
    <reaction evidence="10">
        <text>L-threonyl-[protein] + ATP = O-phospho-L-threonyl-[protein] + ADP + H(+)</text>
        <dbReference type="Rhea" id="RHEA:46608"/>
        <dbReference type="Rhea" id="RHEA-COMP:11060"/>
        <dbReference type="Rhea" id="RHEA-COMP:11605"/>
        <dbReference type="ChEBI" id="CHEBI:15378"/>
        <dbReference type="ChEBI" id="CHEBI:30013"/>
        <dbReference type="ChEBI" id="CHEBI:30616"/>
        <dbReference type="ChEBI" id="CHEBI:61977"/>
        <dbReference type="ChEBI" id="CHEBI:456216"/>
        <dbReference type="EC" id="2.7.11.1"/>
    </reaction>
</comment>
<dbReference type="InterPro" id="IPR027417">
    <property type="entry name" value="P-loop_NTPase"/>
</dbReference>
<keyword evidence="5" id="KW-0677">Repeat</keyword>
<comment type="catalytic activity">
    <reaction evidence="11">
        <text>L-seryl-[protein] + ATP = O-phospho-L-seryl-[protein] + ADP + H(+)</text>
        <dbReference type="Rhea" id="RHEA:17989"/>
        <dbReference type="Rhea" id="RHEA-COMP:9863"/>
        <dbReference type="Rhea" id="RHEA-COMP:11604"/>
        <dbReference type="ChEBI" id="CHEBI:15378"/>
        <dbReference type="ChEBI" id="CHEBI:29999"/>
        <dbReference type="ChEBI" id="CHEBI:30616"/>
        <dbReference type="ChEBI" id="CHEBI:83421"/>
        <dbReference type="ChEBI" id="CHEBI:456216"/>
        <dbReference type="EC" id="2.7.11.1"/>
    </reaction>
</comment>
<protein>
    <recommendedName>
        <fullName evidence="1">non-specific serine/threonine protein kinase</fullName>
        <ecNumber evidence="1">2.7.11.1</ecNumber>
    </recommendedName>
</protein>
<dbReference type="InterPro" id="IPR050715">
    <property type="entry name" value="LRR-SigEffector_domain"/>
</dbReference>
<reference evidence="14 15" key="1">
    <citation type="submission" date="2019-10" db="EMBL/GenBank/DDBJ databases">
        <title>Glycomyces albidus sp. nov., a novel actinomycete isolated from rhizosphere soil of wheat (Triticum aestivum L.).</title>
        <authorList>
            <person name="Qian L."/>
        </authorList>
    </citation>
    <scope>NUCLEOTIDE SEQUENCE [LARGE SCALE GENOMIC DNA]</scope>
    <source>
        <strain evidence="14 15">NEAU-7082</strain>
    </source>
</reference>
<evidence type="ECO:0000259" key="13">
    <source>
        <dbReference type="PROSITE" id="PS51424"/>
    </source>
</evidence>
<dbReference type="InterPro" id="IPR057263">
    <property type="entry name" value="COR-B"/>
</dbReference>
<gene>
    <name evidence="14" type="ORF">GFD30_02185</name>
</gene>
<feature type="compositionally biased region" description="Basic and acidic residues" evidence="12">
    <location>
        <begin position="853"/>
        <end position="864"/>
    </location>
</feature>
<keyword evidence="3" id="KW-0433">Leucine-rich repeat</keyword>
<dbReference type="Pfam" id="PF25497">
    <property type="entry name" value="COR-B"/>
    <property type="match status" value="1"/>
</dbReference>
<keyword evidence="15" id="KW-1185">Reference proteome</keyword>
<dbReference type="EMBL" id="WIAO01000002">
    <property type="protein sequence ID" value="MQM24395.1"/>
    <property type="molecule type" value="Genomic_DNA"/>
</dbReference>
<dbReference type="AlphaFoldDB" id="A0A6L5G429"/>
<keyword evidence="9" id="KW-0342">GTP-binding</keyword>
<dbReference type="PROSITE" id="PS51450">
    <property type="entry name" value="LRR"/>
    <property type="match status" value="4"/>
</dbReference>
<evidence type="ECO:0000256" key="9">
    <source>
        <dbReference type="ARBA" id="ARBA00023134"/>
    </source>
</evidence>
<dbReference type="PANTHER" id="PTHR45752">
    <property type="entry name" value="LEUCINE-RICH REPEAT-CONTAINING"/>
    <property type="match status" value="1"/>
</dbReference>
<feature type="region of interest" description="Disordered" evidence="12">
    <location>
        <begin position="831"/>
        <end position="864"/>
    </location>
</feature>
<evidence type="ECO:0000256" key="7">
    <source>
        <dbReference type="ARBA" id="ARBA00022777"/>
    </source>
</evidence>
<dbReference type="Gene3D" id="3.80.10.10">
    <property type="entry name" value="Ribonuclease Inhibitor"/>
    <property type="match status" value="2"/>
</dbReference>
<dbReference type="Pfam" id="PF23598">
    <property type="entry name" value="LRR_14"/>
    <property type="match status" value="1"/>
</dbReference>
<dbReference type="SMART" id="SM00364">
    <property type="entry name" value="LRR_BAC"/>
    <property type="match status" value="9"/>
</dbReference>
<dbReference type="GO" id="GO:0005524">
    <property type="term" value="F:ATP binding"/>
    <property type="evidence" value="ECO:0007669"/>
    <property type="project" value="UniProtKB-KW"/>
</dbReference>
<evidence type="ECO:0000313" key="14">
    <source>
        <dbReference type="EMBL" id="MQM24395.1"/>
    </source>
</evidence>
<dbReference type="EC" id="2.7.11.1" evidence="1"/>
<evidence type="ECO:0000256" key="11">
    <source>
        <dbReference type="ARBA" id="ARBA00048679"/>
    </source>
</evidence>
<dbReference type="InterPro" id="IPR003591">
    <property type="entry name" value="Leu-rich_rpt_typical-subtyp"/>
</dbReference>
<name>A0A6L5G429_9ACTN</name>
<dbReference type="Pfam" id="PF08477">
    <property type="entry name" value="Roc"/>
    <property type="match status" value="1"/>
</dbReference>
<dbReference type="InterPro" id="IPR032675">
    <property type="entry name" value="LRR_dom_sf"/>
</dbReference>
<evidence type="ECO:0000256" key="1">
    <source>
        <dbReference type="ARBA" id="ARBA00012513"/>
    </source>
</evidence>
<comment type="caution">
    <text evidence="14">The sequence shown here is derived from an EMBL/GenBank/DDBJ whole genome shotgun (WGS) entry which is preliminary data.</text>
</comment>
<dbReference type="InterPro" id="IPR020859">
    <property type="entry name" value="ROC"/>
</dbReference>
<evidence type="ECO:0000256" key="10">
    <source>
        <dbReference type="ARBA" id="ARBA00047899"/>
    </source>
</evidence>
<dbReference type="InterPro" id="IPR032171">
    <property type="entry name" value="COR-A"/>
</dbReference>
<dbReference type="Pfam" id="PF13855">
    <property type="entry name" value="LRR_8"/>
    <property type="match status" value="1"/>
</dbReference>
<keyword evidence="6" id="KW-0547">Nucleotide-binding</keyword>
<dbReference type="FunFam" id="3.80.10.10:FF:001164">
    <property type="entry name" value="GH01279p"/>
    <property type="match status" value="1"/>
</dbReference>
<keyword evidence="7" id="KW-0418">Kinase</keyword>
<dbReference type="InterPro" id="IPR001611">
    <property type="entry name" value="Leu-rich_rpt"/>
</dbReference>
<organism evidence="14 15">
    <name type="scientific">Glycomyces albidus</name>
    <dbReference type="NCBI Taxonomy" id="2656774"/>
    <lineage>
        <taxon>Bacteria</taxon>
        <taxon>Bacillati</taxon>
        <taxon>Actinomycetota</taxon>
        <taxon>Actinomycetes</taxon>
        <taxon>Glycomycetales</taxon>
        <taxon>Glycomycetaceae</taxon>
        <taxon>Glycomyces</taxon>
    </lineage>
</organism>
<evidence type="ECO:0000313" key="15">
    <source>
        <dbReference type="Proteomes" id="UP000477750"/>
    </source>
</evidence>
<dbReference type="PANTHER" id="PTHR45752:SF187">
    <property type="entry name" value="LEUCINE-RICH REPEAT AND IQ DOMAIN-CONTAINING PROTEIN 4"/>
    <property type="match status" value="1"/>
</dbReference>
<evidence type="ECO:0000256" key="8">
    <source>
        <dbReference type="ARBA" id="ARBA00022840"/>
    </source>
</evidence>
<evidence type="ECO:0000256" key="5">
    <source>
        <dbReference type="ARBA" id="ARBA00022737"/>
    </source>
</evidence>
<dbReference type="GO" id="GO:0009274">
    <property type="term" value="C:peptidoglycan-based cell wall"/>
    <property type="evidence" value="ECO:0007669"/>
    <property type="project" value="UniProtKB-ARBA"/>
</dbReference>
<dbReference type="Gene3D" id="3.30.310.200">
    <property type="match status" value="1"/>
</dbReference>
<feature type="domain" description="Roc" evidence="13">
    <location>
        <begin position="330"/>
        <end position="504"/>
    </location>
</feature>
<accession>A0A6L5G429</accession>
<evidence type="ECO:0000256" key="12">
    <source>
        <dbReference type="SAM" id="MobiDB-lite"/>
    </source>
</evidence>
<keyword evidence="8" id="KW-0067">ATP-binding</keyword>
<dbReference type="Gene3D" id="3.40.50.300">
    <property type="entry name" value="P-loop containing nucleotide triphosphate hydrolases"/>
    <property type="match status" value="1"/>
</dbReference>
<sequence length="1070" mass="120130">MARDSTVTNRHHIPNPVGEPPAMPLRRLLSDAGQPDEHGRLPTSLDLSRQNLRAVPPAVRTMTHLRYLDLSVNSITRLPDWIGELERLTHLNLFQNRLSSVPESIGRLQELTELNLGDNQLTSLPASIGRLASLIRLDLDVNRITALPGSIGGLDRLVKLTLFRNRLTDLPASIARLSALTWLDVSDNRFGAFPEPVTELTGLTRLELTRAGLTDLPDSIGRLVNLVELRLDANRLTRLPRSITALTSLRRLNLNGNKFAELPEYLSALTELSRLDAEYNGLRSLPRSLLKLDKLELLHLEGNLLPPEQRAAAVAGLPALREFMEGLDTGSADFREAKLVLVGEGEVGKSSLLAAMRGEPFDPDRGSTHGIEVKTLDLTGPGGDPSEAITMNAWDFGGQKAYRPTHQLFFTAPAVYVVVWKARTGSMQGFVDYWIDLIRRRTSDDDIKIHIVATHVDGQHPRIDQAGLMQRHGDLIGGFHFVDSRTGFGIDDLRAALWESAAAIPQLNREVPAGWKDLRRSLVQSGESFLEYPDYLRRAETFGLDEDAAGALAAIATRLGYWIHYPEIPGLKEIVVLKGDWLSTAVSHIVDDAETAARHGLVEHRRLVHLWNNPDKPPNERYDPKFHPALLQLMEKYDLSYRIAEAEGRPPSSLIAQLVDEVPPPLEEVWDGFGPHLREDSQLCEFLDTRGVKGVPEGLVHQLIVRWHRHSLGRERFEDSVHWHSGFVIQPGPYARALVRLEGQRLRVTVKAAYPEQFLQEFIKDLEDYAGELWPGFRLKRLVPCGNECVDPDGSRTGLFGLERLLTRRSIGKKTAECRRCWEDMPIDRLIHRPPEDEDDEPVRPAFPAPPEARGRGSGEAQRSEAEALARIEAEIGKLKDLFTDEAVNGPRFYTVELLDRRSWSRRLMHVRVRVVLWCEHSRLPLYVLDGDPDSGVFEIDVPRTWLVKSAPWIKRTLKVLWSTVLPGGSVALDLFVPSFDPAAIENHLELAEESFKILSEVGEDAIDADSQPPWEVRDGRSGAQLRRLHAFLQSADPGFGGLERVQDRGKFLWVHRDFVSEYEPGPPDF</sequence>
<evidence type="ECO:0000256" key="2">
    <source>
        <dbReference type="ARBA" id="ARBA00022527"/>
    </source>
</evidence>
<dbReference type="SMART" id="SM00369">
    <property type="entry name" value="LRR_TYP"/>
    <property type="match status" value="9"/>
</dbReference>
<keyword evidence="2" id="KW-0723">Serine/threonine-protein kinase</keyword>
<evidence type="ECO:0000256" key="6">
    <source>
        <dbReference type="ARBA" id="ARBA00022741"/>
    </source>
</evidence>
<evidence type="ECO:0000256" key="3">
    <source>
        <dbReference type="ARBA" id="ARBA00022614"/>
    </source>
</evidence>
<dbReference type="PROSITE" id="PS51424">
    <property type="entry name" value="ROC"/>
    <property type="match status" value="1"/>
</dbReference>
<proteinExistence type="predicted"/>